<evidence type="ECO:0000313" key="6">
    <source>
        <dbReference type="Proteomes" id="UP000322244"/>
    </source>
</evidence>
<dbReference type="PANTHER" id="PTHR33630">
    <property type="entry name" value="CUTINASE RV1984C-RELATED-RELATED"/>
    <property type="match status" value="1"/>
</dbReference>
<dbReference type="GO" id="GO:0052689">
    <property type="term" value="F:carboxylic ester hydrolase activity"/>
    <property type="evidence" value="ECO:0007669"/>
    <property type="project" value="UniProtKB-KW"/>
</dbReference>
<dbReference type="RefSeq" id="WP_149432061.1">
    <property type="nucleotide sequence ID" value="NZ_VLNY01000011.1"/>
</dbReference>
<dbReference type="InterPro" id="IPR029058">
    <property type="entry name" value="AB_hydrolase_fold"/>
</dbReference>
<keyword evidence="2" id="KW-0719">Serine esterase</keyword>
<gene>
    <name evidence="5" type="ORF">FOY51_20225</name>
</gene>
<evidence type="ECO:0000256" key="4">
    <source>
        <dbReference type="ARBA" id="ARBA00023157"/>
    </source>
</evidence>
<proteinExistence type="inferred from homology"/>
<evidence type="ECO:0000313" key="5">
    <source>
        <dbReference type="EMBL" id="KAA0021228.1"/>
    </source>
</evidence>
<comment type="similarity">
    <text evidence="1">Belongs to the cutinase family.</text>
</comment>
<dbReference type="Proteomes" id="UP000322244">
    <property type="component" value="Unassembled WGS sequence"/>
</dbReference>
<dbReference type="PANTHER" id="PTHR33630:SF9">
    <property type="entry name" value="CUTINASE 4"/>
    <property type="match status" value="1"/>
</dbReference>
<dbReference type="Gene3D" id="3.40.50.1820">
    <property type="entry name" value="alpha/beta hydrolase"/>
    <property type="match status" value="1"/>
</dbReference>
<dbReference type="Pfam" id="PF01083">
    <property type="entry name" value="Cutinase"/>
    <property type="match status" value="1"/>
</dbReference>
<dbReference type="SUPFAM" id="SSF53474">
    <property type="entry name" value="alpha/beta-Hydrolases"/>
    <property type="match status" value="1"/>
</dbReference>
<sequence>MVLSRCEVMEPNKTVLVVGGTGECGPDDDGSRVRGLLADVTDRLDDSWTARWIPYPAEYGAPTCYDDSAAIGRARLWTALWETLDDTAGAVALLGYSQGAAIVGDVCHTVGHATSLFGHTTARIVAVGLFSDPHRNRGEIVGPDAGGEGISGPRGSWGSLRGVVSTFCAPGDVICSTDPTTSVLNLVSDLTSQITSRHPVRSIQHAIEKVQLRPKGSMFPELSSGLGGVRSAGSATPCASSSTICDQACTPITTSTR</sequence>
<comment type="caution">
    <text evidence="5">The sequence shown here is derived from an EMBL/GenBank/DDBJ whole genome shotgun (WGS) entry which is preliminary data.</text>
</comment>
<reference evidence="5 6" key="1">
    <citation type="submission" date="2019-07" db="EMBL/GenBank/DDBJ databases">
        <title>Rhodococcus cavernicolus sp. nov., isolated from a cave.</title>
        <authorList>
            <person name="Lee S.D."/>
        </authorList>
    </citation>
    <scope>NUCLEOTIDE SEQUENCE [LARGE SCALE GENOMIC DNA]</scope>
    <source>
        <strain evidence="5 6">C1-24</strain>
    </source>
</reference>
<accession>A0A5A7S4Y0</accession>
<keyword evidence="4" id="KW-1015">Disulfide bond</keyword>
<keyword evidence="6" id="KW-1185">Reference proteome</keyword>
<organism evidence="5 6">
    <name type="scientific">Antrihabitans cavernicola</name>
    <dbReference type="NCBI Taxonomy" id="2495913"/>
    <lineage>
        <taxon>Bacteria</taxon>
        <taxon>Bacillati</taxon>
        <taxon>Actinomycetota</taxon>
        <taxon>Actinomycetes</taxon>
        <taxon>Mycobacteriales</taxon>
        <taxon>Nocardiaceae</taxon>
        <taxon>Antrihabitans</taxon>
    </lineage>
</organism>
<evidence type="ECO:0000256" key="2">
    <source>
        <dbReference type="ARBA" id="ARBA00022487"/>
    </source>
</evidence>
<keyword evidence="3" id="KW-0378">Hydrolase</keyword>
<dbReference type="OrthoDB" id="4774619at2"/>
<dbReference type="AlphaFoldDB" id="A0A5A7S4Y0"/>
<protein>
    <submittedName>
        <fullName evidence="5">Cutinase family protein</fullName>
    </submittedName>
</protein>
<evidence type="ECO:0000256" key="3">
    <source>
        <dbReference type="ARBA" id="ARBA00022801"/>
    </source>
</evidence>
<dbReference type="EMBL" id="VLNY01000011">
    <property type="protein sequence ID" value="KAA0021228.1"/>
    <property type="molecule type" value="Genomic_DNA"/>
</dbReference>
<evidence type="ECO:0000256" key="1">
    <source>
        <dbReference type="ARBA" id="ARBA00007534"/>
    </source>
</evidence>
<dbReference type="SMART" id="SM01110">
    <property type="entry name" value="Cutinase"/>
    <property type="match status" value="1"/>
</dbReference>
<name>A0A5A7S4Y0_9NOCA</name>
<dbReference type="InterPro" id="IPR000675">
    <property type="entry name" value="Cutinase/axe"/>
</dbReference>